<comment type="caution">
    <text evidence="3">The sequence shown here is derived from an EMBL/GenBank/DDBJ whole genome shotgun (WGS) entry which is preliminary data.</text>
</comment>
<feature type="compositionally biased region" description="Polar residues" evidence="1">
    <location>
        <begin position="71"/>
        <end position="89"/>
    </location>
</feature>
<evidence type="ECO:0000259" key="2">
    <source>
        <dbReference type="PROSITE" id="PS50822"/>
    </source>
</evidence>
<name>A0ABR3RNF8_9PLEO</name>
<feature type="compositionally biased region" description="Low complexity" evidence="1">
    <location>
        <begin position="53"/>
        <end position="64"/>
    </location>
</feature>
<dbReference type="Gene3D" id="3.30.420.10">
    <property type="entry name" value="Ribonuclease H-like superfamily/Ribonuclease H"/>
    <property type="match status" value="1"/>
</dbReference>
<accession>A0ABR3RNF8</accession>
<dbReference type="SMART" id="SM00950">
    <property type="entry name" value="Piwi"/>
    <property type="match status" value="1"/>
</dbReference>
<gene>
    <name evidence="3" type="ORF">SLS59_003086</name>
</gene>
<dbReference type="Proteomes" id="UP001521222">
    <property type="component" value="Unassembled WGS sequence"/>
</dbReference>
<dbReference type="InterPro" id="IPR003165">
    <property type="entry name" value="Piwi"/>
</dbReference>
<dbReference type="PANTHER" id="PTHR22891">
    <property type="entry name" value="EUKARYOTIC TRANSLATION INITIATION FACTOR 2C"/>
    <property type="match status" value="1"/>
</dbReference>
<sequence>MATNRSLRPPEQHLSRKSSSSSLYTAAPSEASSGPGGKNFVYADGLLSPPATVPSSVSGNSVRGGVPGGQPDSSVADTSSNGGSESASNIESWNKQAIKALKPQSRTAIGRLSYSLNRLPRLLIVDLHIETETTNGKWEQVKSSRLRGLAAKEWLANPSLANDKHRASLKIGAGQSGSRVDARIAFRLDDEGQRARTRSKIQNMSTKPLTTTKKKLKSSTTKRAVRCRVAEIKDHKDPAAFKESLAHMLRAISQDSDFLKDYLMGKTVDACLPHPDKVGDLSSKFRLYIRTQPSIDPEKRLIDFDFDLVPGLPGTDAEDLLSTLFGTHPTADLINRNMDALRYTLCGLQARCIYKPISKMTNNRANIQLLRAADDSCRKVQIQDVQAHGVPTFKVRTESSEVTIKVADYFSEVVRIGGQPLDTALPFVKDNTGAWIPLELLTFEGLQPLLSFGHRNEAIRGEVRRFLKAGGVTMLYELADDLIARCGLLDTSTTASVKPWLDVSKPGSLLRLSSLKPSARQHEIEPIQSHIGLLQIDDPGEGYYGNVLEWGLNLRYQSVARKSLNSADAIIDPAKMRIGEVQLLIAMVNDLGDTTNKAKDVKNIIARLHRAAETDLGLPLICTTYSHLETRIEKTVTPRDHVPTDTYAKIDYMLGLPRPGQSKPLSDGDTMIVGAHVISQAPNGEKLPYHPTITAVVASKDTTALRYNGSVRIQSATRKETVPVKDPNESTTYSRTIREGIEHLGDMMRELFKQRNGSIPTRILFFRDSVDFDNNVVRTEIQYIRDAYKTEYHDTELLLTYIVVNKNTAITYKTVDEPDTTKVVPEFDYLATGDSHAKHRYYVVCNDMNEIPANLANFTSRLNASFPLNPHGQTSKALPLLHASKLACRVRDYFYYDVPEVKISRAKKPTSDSLELESLEEDRANKDIKEYLGINNPEARQLPWKEQLDGTMFFL</sequence>
<keyword evidence="4" id="KW-1185">Reference proteome</keyword>
<protein>
    <recommendedName>
        <fullName evidence="2">Piwi domain-containing protein</fullName>
    </recommendedName>
</protein>
<dbReference type="EMBL" id="JAKIXB020000008">
    <property type="protein sequence ID" value="KAL1605963.1"/>
    <property type="molecule type" value="Genomic_DNA"/>
</dbReference>
<dbReference type="InterPro" id="IPR012337">
    <property type="entry name" value="RNaseH-like_sf"/>
</dbReference>
<dbReference type="SUPFAM" id="SSF53098">
    <property type="entry name" value="Ribonuclease H-like"/>
    <property type="match status" value="1"/>
</dbReference>
<reference evidence="3 4" key="1">
    <citation type="submission" date="2024-02" db="EMBL/GenBank/DDBJ databases">
        <title>De novo assembly and annotation of 12 fungi associated with fruit tree decline syndrome in Ontario, Canada.</title>
        <authorList>
            <person name="Sulman M."/>
            <person name="Ellouze W."/>
            <person name="Ilyukhin E."/>
        </authorList>
    </citation>
    <scope>NUCLEOTIDE SEQUENCE [LARGE SCALE GENOMIC DNA]</scope>
    <source>
        <strain evidence="3 4">M97-236</strain>
    </source>
</reference>
<proteinExistence type="predicted"/>
<organism evidence="3 4">
    <name type="scientific">Nothophoma quercina</name>
    <dbReference type="NCBI Taxonomy" id="749835"/>
    <lineage>
        <taxon>Eukaryota</taxon>
        <taxon>Fungi</taxon>
        <taxon>Dikarya</taxon>
        <taxon>Ascomycota</taxon>
        <taxon>Pezizomycotina</taxon>
        <taxon>Dothideomycetes</taxon>
        <taxon>Pleosporomycetidae</taxon>
        <taxon>Pleosporales</taxon>
        <taxon>Pleosporineae</taxon>
        <taxon>Didymellaceae</taxon>
        <taxon>Nothophoma</taxon>
    </lineage>
</organism>
<dbReference type="InterPro" id="IPR036397">
    <property type="entry name" value="RNaseH_sf"/>
</dbReference>
<evidence type="ECO:0000256" key="1">
    <source>
        <dbReference type="SAM" id="MobiDB-lite"/>
    </source>
</evidence>
<dbReference type="PROSITE" id="PS50822">
    <property type="entry name" value="PIWI"/>
    <property type="match status" value="1"/>
</dbReference>
<dbReference type="Pfam" id="PF02171">
    <property type="entry name" value="Piwi"/>
    <property type="match status" value="1"/>
</dbReference>
<evidence type="ECO:0000313" key="4">
    <source>
        <dbReference type="Proteomes" id="UP001521222"/>
    </source>
</evidence>
<evidence type="ECO:0000313" key="3">
    <source>
        <dbReference type="EMBL" id="KAL1605963.1"/>
    </source>
</evidence>
<feature type="domain" description="Piwi" evidence="2">
    <location>
        <begin position="583"/>
        <end position="807"/>
    </location>
</feature>
<feature type="region of interest" description="Disordered" evidence="1">
    <location>
        <begin position="1"/>
        <end position="89"/>
    </location>
</feature>